<sequence>MVITYDVAKKIKDIVSNDFDLYLHFHDSCGGQYFNFDEKPGDEVYTAIKKFFSEIDKNIVVKISNDKMSFYLQ</sequence>
<proteinExistence type="predicted"/>
<dbReference type="Proteomes" id="UP000301475">
    <property type="component" value="Chromosome"/>
</dbReference>
<name>A0A4P8XZ92_9FIRM</name>
<organism evidence="1 2">
    <name type="scientific">Ruminococcus bovis</name>
    <dbReference type="NCBI Taxonomy" id="2564099"/>
    <lineage>
        <taxon>Bacteria</taxon>
        <taxon>Bacillati</taxon>
        <taxon>Bacillota</taxon>
        <taxon>Clostridia</taxon>
        <taxon>Eubacteriales</taxon>
        <taxon>Oscillospiraceae</taxon>
        <taxon>Ruminococcus</taxon>
    </lineage>
</organism>
<gene>
    <name evidence="1" type="ORF">E5Z56_08740</name>
</gene>
<evidence type="ECO:0000313" key="2">
    <source>
        <dbReference type="Proteomes" id="UP000301475"/>
    </source>
</evidence>
<dbReference type="OrthoDB" id="1828861at2"/>
<dbReference type="KEGG" id="ruj:E5Z56_08740"/>
<dbReference type="EMBL" id="CP039381">
    <property type="protein sequence ID" value="QCT07430.1"/>
    <property type="molecule type" value="Genomic_DNA"/>
</dbReference>
<reference evidence="1 2" key="1">
    <citation type="submission" date="2019-04" db="EMBL/GenBank/DDBJ databases">
        <authorList>
            <person name="Embree M."/>
            <person name="Gaffney J.R."/>
        </authorList>
    </citation>
    <scope>NUCLEOTIDE SEQUENCE [LARGE SCALE GENOMIC DNA]</scope>
    <source>
        <strain evidence="1 2">JE7A12</strain>
    </source>
</reference>
<dbReference type="AlphaFoldDB" id="A0A4P8XZ92"/>
<evidence type="ECO:0000313" key="1">
    <source>
        <dbReference type="EMBL" id="QCT07430.1"/>
    </source>
</evidence>
<accession>A0A4P8XZ92</accession>
<protein>
    <submittedName>
        <fullName evidence="1">Uncharacterized protein</fullName>
    </submittedName>
</protein>
<dbReference type="RefSeq" id="WP_138157443.1">
    <property type="nucleotide sequence ID" value="NZ_CP039381.1"/>
</dbReference>
<keyword evidence="2" id="KW-1185">Reference proteome</keyword>